<reference evidence="1" key="1">
    <citation type="submission" date="2014-01" db="EMBL/GenBank/DDBJ databases">
        <authorList>
            <person name="Aslett M."/>
        </authorList>
    </citation>
    <scope>NUCLEOTIDE SEQUENCE</scope>
</reference>
<dbReference type="Proteomes" id="UP000030665">
    <property type="component" value="Unassembled WGS sequence"/>
</dbReference>
<proteinExistence type="predicted"/>
<gene>
    <name evidence="1" type="ORF">TTRE_0000287001</name>
</gene>
<evidence type="ECO:0000313" key="2">
    <source>
        <dbReference type="Proteomes" id="UP000030665"/>
    </source>
</evidence>
<dbReference type="EMBL" id="HG805907">
    <property type="protein sequence ID" value="CDW54600.1"/>
    <property type="molecule type" value="Genomic_DNA"/>
</dbReference>
<accession>A0A077Z7F0</accession>
<keyword evidence="2" id="KW-1185">Reference proteome</keyword>
<protein>
    <submittedName>
        <fullName evidence="1">Uncharacterized protein</fullName>
    </submittedName>
</protein>
<name>A0A077Z7F0_TRITR</name>
<sequence length="200" mass="22385">MPQPSPVEAAHTWLDQLRSNFFRACLPWRHNAQRDGQSKFPEASCRVGQGSTKQARTWLGKVEELLLRKNSYDQLSGSGRILKGAVCSFLEDCLRFSAGLSESIAIVMEMLSDNQQLDALEAVLFMVACAEKKIISHVENCLGCWNTICICSHAAYGCPRGAQNDITNRMLMMLLENDMIPSKSSKDSGFECYLIRRDDV</sequence>
<reference evidence="1" key="2">
    <citation type="submission" date="2014-03" db="EMBL/GenBank/DDBJ databases">
        <title>The whipworm genome and dual-species transcriptomics of an intimate host-pathogen interaction.</title>
        <authorList>
            <person name="Foth B.J."/>
            <person name="Tsai I.J."/>
            <person name="Reid A.J."/>
            <person name="Bancroft A.J."/>
            <person name="Nichol S."/>
            <person name="Tracey A."/>
            <person name="Holroyd N."/>
            <person name="Cotton J.A."/>
            <person name="Stanley E.J."/>
            <person name="Zarowiecki M."/>
            <person name="Liu J.Z."/>
            <person name="Huckvale T."/>
            <person name="Cooper P.J."/>
            <person name="Grencis R.K."/>
            <person name="Berriman M."/>
        </authorList>
    </citation>
    <scope>NUCLEOTIDE SEQUENCE [LARGE SCALE GENOMIC DNA]</scope>
</reference>
<organism evidence="1 2">
    <name type="scientific">Trichuris trichiura</name>
    <name type="common">Whipworm</name>
    <name type="synonym">Trichocephalus trichiurus</name>
    <dbReference type="NCBI Taxonomy" id="36087"/>
    <lineage>
        <taxon>Eukaryota</taxon>
        <taxon>Metazoa</taxon>
        <taxon>Ecdysozoa</taxon>
        <taxon>Nematoda</taxon>
        <taxon>Enoplea</taxon>
        <taxon>Dorylaimia</taxon>
        <taxon>Trichinellida</taxon>
        <taxon>Trichuridae</taxon>
        <taxon>Trichuris</taxon>
    </lineage>
</organism>
<dbReference type="AlphaFoldDB" id="A0A077Z7F0"/>
<dbReference type="OrthoDB" id="77601at2759"/>
<evidence type="ECO:0000313" key="1">
    <source>
        <dbReference type="EMBL" id="CDW54600.1"/>
    </source>
</evidence>